<protein>
    <submittedName>
        <fullName evidence="2">NDP-hexose methyltransferase protein</fullName>
    </submittedName>
</protein>
<dbReference type="Proteomes" id="UP000004067">
    <property type="component" value="Unassembled WGS sequence"/>
</dbReference>
<dbReference type="InterPro" id="IPR029063">
    <property type="entry name" value="SAM-dependent_MTases_sf"/>
</dbReference>
<dbReference type="SUPFAM" id="SSF53335">
    <property type="entry name" value="S-adenosyl-L-methionine-dependent methyltransferases"/>
    <property type="match status" value="1"/>
</dbReference>
<dbReference type="STRING" id="888060.HMPREF9081_2467"/>
<dbReference type="GO" id="GO:0032259">
    <property type="term" value="P:methylation"/>
    <property type="evidence" value="ECO:0007669"/>
    <property type="project" value="UniProtKB-KW"/>
</dbReference>
<dbReference type="Pfam" id="PF08484">
    <property type="entry name" value="Methyltransf_14"/>
    <property type="match status" value="1"/>
</dbReference>
<comment type="caution">
    <text evidence="2">The sequence shown here is derived from an EMBL/GenBank/DDBJ whole genome shotgun (WGS) entry which is preliminary data.</text>
</comment>
<dbReference type="Gene3D" id="3.40.50.720">
    <property type="entry name" value="NAD(P)-binding Rossmann-like Domain"/>
    <property type="match status" value="1"/>
</dbReference>
<name>F5RQD1_9FIRM</name>
<keyword evidence="2" id="KW-0808">Transferase</keyword>
<dbReference type="AlphaFoldDB" id="F5RQD1"/>
<keyword evidence="3" id="KW-1185">Reference proteome</keyword>
<reference evidence="2 3" key="1">
    <citation type="submission" date="2011-04" db="EMBL/GenBank/DDBJ databases">
        <authorList>
            <person name="Muzny D."/>
            <person name="Qin X."/>
            <person name="Deng J."/>
            <person name="Jiang H."/>
            <person name="Liu Y."/>
            <person name="Qu J."/>
            <person name="Song X.-Z."/>
            <person name="Zhang L."/>
            <person name="Thornton R."/>
            <person name="Coyle M."/>
            <person name="Francisco L."/>
            <person name="Jackson L."/>
            <person name="Javaid M."/>
            <person name="Korchina V."/>
            <person name="Kovar C."/>
            <person name="Mata R."/>
            <person name="Mathew T."/>
            <person name="Ngo R."/>
            <person name="Nguyen L."/>
            <person name="Nguyen N."/>
            <person name="Okwuonu G."/>
            <person name="Ongeri F."/>
            <person name="Pham C."/>
            <person name="Simmons D."/>
            <person name="Wilczek-Boney K."/>
            <person name="Hale W."/>
            <person name="Jakkamsetti A."/>
            <person name="Pham P."/>
            <person name="Ruth R."/>
            <person name="San Lucas F."/>
            <person name="Warren J."/>
            <person name="Zhang J."/>
            <person name="Zhao Z."/>
            <person name="Zhou C."/>
            <person name="Zhu D."/>
            <person name="Lee S."/>
            <person name="Bess C."/>
            <person name="Blankenburg K."/>
            <person name="Forbes L."/>
            <person name="Fu Q."/>
            <person name="Gubbala S."/>
            <person name="Hirani K."/>
            <person name="Jayaseelan J.C."/>
            <person name="Lara F."/>
            <person name="Munidasa M."/>
            <person name="Palculict T."/>
            <person name="Patil S."/>
            <person name="Pu L.-L."/>
            <person name="Saada N."/>
            <person name="Tang L."/>
            <person name="Weissenberger G."/>
            <person name="Zhu Y."/>
            <person name="Hemphill L."/>
            <person name="Shang Y."/>
            <person name="Youmans B."/>
            <person name="Ayvaz T."/>
            <person name="Ross M."/>
            <person name="Santibanez J."/>
            <person name="Aqrawi P."/>
            <person name="Gross S."/>
            <person name="Joshi V."/>
            <person name="Fowler G."/>
            <person name="Nazareth L."/>
            <person name="Reid J."/>
            <person name="Worley K."/>
            <person name="Petrosino J."/>
            <person name="Highlander S."/>
            <person name="Gibbs R."/>
        </authorList>
    </citation>
    <scope>NUCLEOTIDE SEQUENCE [LARGE SCALE GENOMIC DNA]</scope>
    <source>
        <strain evidence="2 3">DSM 2778</strain>
    </source>
</reference>
<evidence type="ECO:0000259" key="1">
    <source>
        <dbReference type="Pfam" id="PF08484"/>
    </source>
</evidence>
<dbReference type="GO" id="GO:0008168">
    <property type="term" value="F:methyltransferase activity"/>
    <property type="evidence" value="ECO:0007669"/>
    <property type="project" value="UniProtKB-KW"/>
</dbReference>
<dbReference type="OrthoDB" id="9782855at2"/>
<dbReference type="EMBL" id="AFHQ01000060">
    <property type="protein sequence ID" value="EGK56965.1"/>
    <property type="molecule type" value="Genomic_DNA"/>
</dbReference>
<evidence type="ECO:0000313" key="2">
    <source>
        <dbReference type="EMBL" id="EGK56965.1"/>
    </source>
</evidence>
<dbReference type="Pfam" id="PF13489">
    <property type="entry name" value="Methyltransf_23"/>
    <property type="match status" value="1"/>
</dbReference>
<dbReference type="eggNOG" id="COG0500">
    <property type="taxonomic scope" value="Bacteria"/>
</dbReference>
<keyword evidence="2" id="KW-0489">Methyltransferase</keyword>
<dbReference type="HOGENOM" id="CLU_050039_1_0_9"/>
<gene>
    <name evidence="2" type="ORF">HMPREF9081_2467</name>
</gene>
<evidence type="ECO:0000313" key="3">
    <source>
        <dbReference type="Proteomes" id="UP000004067"/>
    </source>
</evidence>
<feature type="domain" description="C-methyltransferase" evidence="1">
    <location>
        <begin position="267"/>
        <end position="375"/>
    </location>
</feature>
<proteinExistence type="predicted"/>
<dbReference type="InterPro" id="IPR013691">
    <property type="entry name" value="MeTrfase_14"/>
</dbReference>
<accession>F5RQD1</accession>
<dbReference type="Gene3D" id="3.40.50.150">
    <property type="entry name" value="Vaccinia Virus protein VP39"/>
    <property type="match status" value="1"/>
</dbReference>
<sequence>MRCPLCNGTEMHLIAVRENVPILQNVICETDAKAKAFPVGKIQLFQCASCKFVTNAVFDQVAYGEDYENYQGCSRSFSEYMDTRAKRIADCADTLSGSTLIVEIGCGQGTFLQRILHYMKKECDGLGFDPAYRGTATDGCVRYVSEYFAGGVIRSYINHPYQHILLVSRHTIEHIADPHMLVRECAAVDAEDVRLFLETPNVHWILENVAFEDIVYEHCSFFSPEAIVELLKEHDFTPTYFTNTFGGQYMCIEAKKIRSVQVSTEWYAQQENRFSVEWQERLRAWNRQERSVFVWGAGAKGVAFLNLLDPSAHLVKAVIDINPQKQGHFLVGTGHRIVSPEVLQTCPEEVVVIVMNEQYRQEIERQCESICTKGTIVFHTLHA</sequence>
<organism evidence="2 3">
    <name type="scientific">Centipeda periodontii DSM 2778</name>
    <dbReference type="NCBI Taxonomy" id="888060"/>
    <lineage>
        <taxon>Bacteria</taxon>
        <taxon>Bacillati</taxon>
        <taxon>Bacillota</taxon>
        <taxon>Negativicutes</taxon>
        <taxon>Selenomonadales</taxon>
        <taxon>Selenomonadaceae</taxon>
        <taxon>Centipeda</taxon>
    </lineage>
</organism>